<proteinExistence type="predicted"/>
<comment type="subcellular location">
    <subcellularLocation>
        <location evidence="1">Membrane</location>
        <topology evidence="1">Single-pass membrane protein</topology>
    </subcellularLocation>
</comment>
<gene>
    <name evidence="7" type="ORF">ENI96_10790</name>
</gene>
<keyword evidence="3" id="KW-0472">Membrane</keyword>
<evidence type="ECO:0000256" key="3">
    <source>
        <dbReference type="ARBA" id="ARBA00022989"/>
    </source>
</evidence>
<dbReference type="PANTHER" id="PTHR24028">
    <property type="entry name" value="CADHERIN-87A"/>
    <property type="match status" value="1"/>
</dbReference>
<sequence length="489" mass="50865">MMNKDGKETFDNVRKQATEQLFDADPGMRHHLDRKDEEASAGDSRGHYHEELFLQQIHEGSRQSEMAEAQVEDADPDAGHSSISSMPFGGEPDRQGADGNEEGERGRSGDLLSEASSGTGSGMVAGVIGGSLAEVVKQTHSQQHPQMPDLPHAVSFHLKPVAVPGQAQGWEKAEYTGDANDRSPLVDAVPERGMVQPEDFAPGDATVEENAASGTVVAVLETSGALAGESISFVLEEDPSGLFVIDGNQLLVREGADIDFESASHHTLVISAQDEFGNRVTANIEIEVQDVNERPTMVGDAAISVLEGAAPAAGTVDAFDPDAGDHLTFGVAEGAEVPAGFELHGDGSWSFDPSDGAYDHLGAGDSQVLTVPVVVSDDQGATDRMQIRLMVNGTNDAPVAGAGVDGVVDEGSAVLSGRLDAGDVDDGASLSFGVAEGAEVPAGFALHDDGSWSFDPSDGAYDHLGAGDSQVLTVPVVVSDDQGATDRMQ</sequence>
<dbReference type="Proteomes" id="UP000886251">
    <property type="component" value="Unassembled WGS sequence"/>
</dbReference>
<dbReference type="Gene3D" id="2.60.40.60">
    <property type="entry name" value="Cadherins"/>
    <property type="match status" value="1"/>
</dbReference>
<dbReference type="GO" id="GO:0005886">
    <property type="term" value="C:plasma membrane"/>
    <property type="evidence" value="ECO:0007669"/>
    <property type="project" value="TreeGrafter"/>
</dbReference>
<feature type="compositionally biased region" description="Basic and acidic residues" evidence="5">
    <location>
        <begin position="1"/>
        <end position="17"/>
    </location>
</feature>
<dbReference type="InterPro" id="IPR002126">
    <property type="entry name" value="Cadherin-like_dom"/>
</dbReference>
<dbReference type="SMART" id="SM00112">
    <property type="entry name" value="CA"/>
    <property type="match status" value="1"/>
</dbReference>
<dbReference type="Pfam" id="PF17803">
    <property type="entry name" value="Cadherin_4"/>
    <property type="match status" value="1"/>
</dbReference>
<organism evidence="7">
    <name type="scientific">Sedimenticola thiotaurini</name>
    <dbReference type="NCBI Taxonomy" id="1543721"/>
    <lineage>
        <taxon>Bacteria</taxon>
        <taxon>Pseudomonadati</taxon>
        <taxon>Pseudomonadota</taxon>
        <taxon>Gammaproteobacteria</taxon>
        <taxon>Chromatiales</taxon>
        <taxon>Sedimenticolaceae</taxon>
        <taxon>Sedimenticola</taxon>
    </lineage>
</organism>
<dbReference type="PANTHER" id="PTHR24028:SF328">
    <property type="entry name" value="CADHERIN-3"/>
    <property type="match status" value="1"/>
</dbReference>
<keyword evidence="3" id="KW-1133">Transmembrane helix</keyword>
<evidence type="ECO:0000256" key="2">
    <source>
        <dbReference type="ARBA" id="ARBA00022692"/>
    </source>
</evidence>
<comment type="caution">
    <text evidence="7">The sequence shown here is derived from an EMBL/GenBank/DDBJ whole genome shotgun (WGS) entry which is preliminary data.</text>
</comment>
<name>A0A831RP52_9GAMM</name>
<evidence type="ECO:0000256" key="4">
    <source>
        <dbReference type="ARBA" id="ARBA00023180"/>
    </source>
</evidence>
<feature type="region of interest" description="Disordered" evidence="5">
    <location>
        <begin position="1"/>
        <end position="121"/>
    </location>
</feature>
<protein>
    <recommendedName>
        <fullName evidence="6">Cadherin domain-containing protein</fullName>
    </recommendedName>
</protein>
<dbReference type="GO" id="GO:0005509">
    <property type="term" value="F:calcium ion binding"/>
    <property type="evidence" value="ECO:0007669"/>
    <property type="project" value="InterPro"/>
</dbReference>
<dbReference type="InterPro" id="IPR015919">
    <property type="entry name" value="Cadherin-like_sf"/>
</dbReference>
<keyword evidence="4" id="KW-0325">Glycoprotein</keyword>
<dbReference type="GO" id="GO:0007156">
    <property type="term" value="P:homophilic cell adhesion via plasma membrane adhesion molecules"/>
    <property type="evidence" value="ECO:0007669"/>
    <property type="project" value="InterPro"/>
</dbReference>
<evidence type="ECO:0000313" key="7">
    <source>
        <dbReference type="EMBL" id="HEB96901.1"/>
    </source>
</evidence>
<evidence type="ECO:0000256" key="5">
    <source>
        <dbReference type="SAM" id="MobiDB-lite"/>
    </source>
</evidence>
<dbReference type="InterPro" id="IPR050174">
    <property type="entry name" value="Protocadherin/Cadherin-CA"/>
</dbReference>
<dbReference type="CDD" id="cd11304">
    <property type="entry name" value="Cadherin_repeat"/>
    <property type="match status" value="1"/>
</dbReference>
<dbReference type="SUPFAM" id="SSF49313">
    <property type="entry name" value="Cadherin-like"/>
    <property type="match status" value="1"/>
</dbReference>
<dbReference type="PROSITE" id="PS50268">
    <property type="entry name" value="CADHERIN_2"/>
    <property type="match status" value="1"/>
</dbReference>
<dbReference type="InterPro" id="IPR010221">
    <property type="entry name" value="VCBS_dom"/>
</dbReference>
<evidence type="ECO:0000256" key="1">
    <source>
        <dbReference type="ARBA" id="ARBA00004167"/>
    </source>
</evidence>
<feature type="compositionally biased region" description="Basic and acidic residues" evidence="5">
    <location>
        <begin position="91"/>
        <end position="108"/>
    </location>
</feature>
<accession>A0A831RP52</accession>
<dbReference type="EMBL" id="DRKP01000126">
    <property type="protein sequence ID" value="HEB96901.1"/>
    <property type="molecule type" value="Genomic_DNA"/>
</dbReference>
<dbReference type="Pfam" id="PF17963">
    <property type="entry name" value="Big_9"/>
    <property type="match status" value="1"/>
</dbReference>
<feature type="non-terminal residue" evidence="7">
    <location>
        <position position="489"/>
    </location>
</feature>
<evidence type="ECO:0000259" key="6">
    <source>
        <dbReference type="PROSITE" id="PS50268"/>
    </source>
</evidence>
<dbReference type="AlphaFoldDB" id="A0A831RP52"/>
<feature type="compositionally biased region" description="Basic and acidic residues" evidence="5">
    <location>
        <begin position="26"/>
        <end position="52"/>
    </location>
</feature>
<dbReference type="NCBIfam" id="TIGR01965">
    <property type="entry name" value="VCBS_repeat"/>
    <property type="match status" value="2"/>
</dbReference>
<dbReference type="InterPro" id="IPR040853">
    <property type="entry name" value="RapA2_cadherin-like"/>
</dbReference>
<reference evidence="7" key="1">
    <citation type="journal article" date="2020" name="mSystems">
        <title>Genome- and Community-Level Interaction Insights into Carbon Utilization and Element Cycling Functions of Hydrothermarchaeota in Hydrothermal Sediment.</title>
        <authorList>
            <person name="Zhou Z."/>
            <person name="Liu Y."/>
            <person name="Xu W."/>
            <person name="Pan J."/>
            <person name="Luo Z.H."/>
            <person name="Li M."/>
        </authorList>
    </citation>
    <scope>NUCLEOTIDE SEQUENCE [LARGE SCALE GENOMIC DNA]</scope>
    <source>
        <strain evidence="7">HyVt-443</strain>
    </source>
</reference>
<feature type="domain" description="Cadherin" evidence="6">
    <location>
        <begin position="199"/>
        <end position="297"/>
    </location>
</feature>
<keyword evidence="2" id="KW-0812">Transmembrane</keyword>